<evidence type="ECO:0000256" key="2">
    <source>
        <dbReference type="ARBA" id="ARBA00010617"/>
    </source>
</evidence>
<accession>A0A1G5ZZZ4</accession>
<keyword evidence="4" id="KW-1185">Reference proteome</keyword>
<dbReference type="Pfam" id="PF00067">
    <property type="entry name" value="p450"/>
    <property type="match status" value="1"/>
</dbReference>
<dbReference type="GO" id="GO:0016705">
    <property type="term" value="F:oxidoreductase activity, acting on paired donors, with incorporation or reduction of molecular oxygen"/>
    <property type="evidence" value="ECO:0007669"/>
    <property type="project" value="InterPro"/>
</dbReference>
<evidence type="ECO:0000313" key="4">
    <source>
        <dbReference type="Proteomes" id="UP000199626"/>
    </source>
</evidence>
<reference evidence="4" key="1">
    <citation type="submission" date="2016-10" db="EMBL/GenBank/DDBJ databases">
        <authorList>
            <person name="Varghese N."/>
            <person name="Submissions S."/>
        </authorList>
    </citation>
    <scope>NUCLEOTIDE SEQUENCE [LARGE SCALE GENOMIC DNA]</scope>
    <source>
        <strain evidence="4">CGMCC 1.10824</strain>
    </source>
</reference>
<dbReference type="AlphaFoldDB" id="A0A1G5ZZZ4"/>
<dbReference type="GO" id="GO:0004497">
    <property type="term" value="F:monooxygenase activity"/>
    <property type="evidence" value="ECO:0007669"/>
    <property type="project" value="InterPro"/>
</dbReference>
<dbReference type="InterPro" id="IPR036396">
    <property type="entry name" value="Cyt_P450_sf"/>
</dbReference>
<dbReference type="STRING" id="1159017.SAMN02927930_00025"/>
<dbReference type="OrthoDB" id="4258484at2"/>
<evidence type="ECO:0008006" key="5">
    <source>
        <dbReference type="Google" id="ProtNLM"/>
    </source>
</evidence>
<dbReference type="Gene3D" id="1.10.630.10">
    <property type="entry name" value="Cytochrome P450"/>
    <property type="match status" value="1"/>
</dbReference>
<dbReference type="PANTHER" id="PTHR46696">
    <property type="entry name" value="P450, PUTATIVE (EUROFUNG)-RELATED"/>
    <property type="match status" value="1"/>
</dbReference>
<dbReference type="RefSeq" id="WP_092590505.1">
    <property type="nucleotide sequence ID" value="NZ_FMXN01000001.1"/>
</dbReference>
<dbReference type="Proteomes" id="UP000199626">
    <property type="component" value="Unassembled WGS sequence"/>
</dbReference>
<evidence type="ECO:0000256" key="1">
    <source>
        <dbReference type="ARBA" id="ARBA00001971"/>
    </source>
</evidence>
<dbReference type="InterPro" id="IPR002397">
    <property type="entry name" value="Cyt_P450_B"/>
</dbReference>
<dbReference type="GO" id="GO:0005506">
    <property type="term" value="F:iron ion binding"/>
    <property type="evidence" value="ECO:0007669"/>
    <property type="project" value="InterPro"/>
</dbReference>
<dbReference type="SUPFAM" id="SSF48264">
    <property type="entry name" value="Cytochrome P450"/>
    <property type="match status" value="1"/>
</dbReference>
<dbReference type="PANTHER" id="PTHR46696:SF1">
    <property type="entry name" value="CYTOCHROME P450 YJIB-RELATED"/>
    <property type="match status" value="1"/>
</dbReference>
<organism evidence="3 4">
    <name type="scientific">Pseudidiomarina indica</name>
    <dbReference type="NCBI Taxonomy" id="1159017"/>
    <lineage>
        <taxon>Bacteria</taxon>
        <taxon>Pseudomonadati</taxon>
        <taxon>Pseudomonadota</taxon>
        <taxon>Gammaproteobacteria</taxon>
        <taxon>Alteromonadales</taxon>
        <taxon>Idiomarinaceae</taxon>
        <taxon>Pseudidiomarina</taxon>
    </lineage>
</organism>
<name>A0A1G5ZZZ4_9GAMM</name>
<evidence type="ECO:0000313" key="3">
    <source>
        <dbReference type="EMBL" id="SDB01761.1"/>
    </source>
</evidence>
<comment type="similarity">
    <text evidence="2">Belongs to the cytochrome P450 family.</text>
</comment>
<dbReference type="InterPro" id="IPR001128">
    <property type="entry name" value="Cyt_P450"/>
</dbReference>
<dbReference type="GO" id="GO:0020037">
    <property type="term" value="F:heme binding"/>
    <property type="evidence" value="ECO:0007669"/>
    <property type="project" value="InterPro"/>
</dbReference>
<gene>
    <name evidence="3" type="ORF">SAMN02927930_00025</name>
</gene>
<dbReference type="EMBL" id="FMXN01000001">
    <property type="protein sequence ID" value="SDB01761.1"/>
    <property type="molecule type" value="Genomic_DNA"/>
</dbReference>
<sequence>MSATLSRHHDVLRALHSPELFSNVVSQHLNVPNGMDGEEHRVYRDLIEPFFDTSQVAAFQPRLQQLIEGLITPLTPNQPIEVMSVIAHPFAVQAQCAFMGWPAQMAQQLTQWMQAQNEASLAMDRVRLKQLAEEFSDLVTAQLDQATTAPDAAPSITQQLTQLRLHGEPLPNAYLVSIIRNWTVGELGTIAAAVGSIIGFLAQHPAIQNSLREQPKLLDAAIQEILRIDAPLLHNRRRTTCPVRLADQEWPAEQILQIDWQAANTDPAVFDHAQHFSLTRDPELNLLYGSGPHHCPGKALAQQELCQITHALLQQFKRIEMAPTDAVRAQPPRGGYQQLWILFNH</sequence>
<protein>
    <recommendedName>
        <fullName evidence="5">Cytochrome P450</fullName>
    </recommendedName>
</protein>
<dbReference type="PRINTS" id="PR00359">
    <property type="entry name" value="BP450"/>
</dbReference>
<proteinExistence type="inferred from homology"/>
<comment type="cofactor">
    <cofactor evidence="1">
        <name>heme</name>
        <dbReference type="ChEBI" id="CHEBI:30413"/>
    </cofactor>
</comment>